<feature type="region of interest" description="Disordered" evidence="1">
    <location>
        <begin position="1"/>
        <end position="41"/>
    </location>
</feature>
<dbReference type="WBParaSite" id="PEQ_0000618901-mRNA-1">
    <property type="protein sequence ID" value="PEQ_0000618901-mRNA-1"/>
    <property type="gene ID" value="PEQ_0000618901"/>
</dbReference>
<organism evidence="2 3">
    <name type="scientific">Parascaris equorum</name>
    <name type="common">Equine roundworm</name>
    <dbReference type="NCBI Taxonomy" id="6256"/>
    <lineage>
        <taxon>Eukaryota</taxon>
        <taxon>Metazoa</taxon>
        <taxon>Ecdysozoa</taxon>
        <taxon>Nematoda</taxon>
        <taxon>Chromadorea</taxon>
        <taxon>Rhabditida</taxon>
        <taxon>Spirurina</taxon>
        <taxon>Ascaridomorpha</taxon>
        <taxon>Ascaridoidea</taxon>
        <taxon>Ascarididae</taxon>
        <taxon>Parascaris</taxon>
    </lineage>
</organism>
<evidence type="ECO:0000313" key="2">
    <source>
        <dbReference type="Proteomes" id="UP000887564"/>
    </source>
</evidence>
<evidence type="ECO:0000313" key="3">
    <source>
        <dbReference type="WBParaSite" id="PEQ_0000618901-mRNA-1"/>
    </source>
</evidence>
<keyword evidence="2" id="KW-1185">Reference proteome</keyword>
<evidence type="ECO:0000256" key="1">
    <source>
        <dbReference type="SAM" id="MobiDB-lite"/>
    </source>
</evidence>
<sequence length="41" mass="4711">MMRSAKSEVHEEERGGTNRRRSTMQSHDSLATYPSFDRPGD</sequence>
<proteinExistence type="predicted"/>
<accession>A0A914RVZ8</accession>
<protein>
    <submittedName>
        <fullName evidence="3">Uncharacterized protein</fullName>
    </submittedName>
</protein>
<feature type="compositionally biased region" description="Basic and acidic residues" evidence="1">
    <location>
        <begin position="1"/>
        <end position="16"/>
    </location>
</feature>
<dbReference type="Proteomes" id="UP000887564">
    <property type="component" value="Unplaced"/>
</dbReference>
<dbReference type="AlphaFoldDB" id="A0A914RVZ8"/>
<name>A0A914RVZ8_PAREQ</name>
<reference evidence="3" key="1">
    <citation type="submission" date="2022-11" db="UniProtKB">
        <authorList>
            <consortium name="WormBaseParasite"/>
        </authorList>
    </citation>
    <scope>IDENTIFICATION</scope>
</reference>